<comment type="caution">
    <text evidence="2">The sequence shown here is derived from an EMBL/GenBank/DDBJ whole genome shotgun (WGS) entry which is preliminary data.</text>
</comment>
<keyword evidence="1" id="KW-0812">Transmembrane</keyword>
<evidence type="ECO:0000313" key="3">
    <source>
        <dbReference type="Proteomes" id="UP000320888"/>
    </source>
</evidence>
<keyword evidence="1" id="KW-0472">Membrane</keyword>
<evidence type="ECO:0000256" key="1">
    <source>
        <dbReference type="SAM" id="Phobius"/>
    </source>
</evidence>
<reference evidence="2 3" key="1">
    <citation type="submission" date="2019-07" db="EMBL/GenBank/DDBJ databases">
        <title>Draft genome for Streptomyces benahoarensis MZ03-48.</title>
        <authorList>
            <person name="Gonzalez-Pimentel J.L."/>
        </authorList>
    </citation>
    <scope>NUCLEOTIDE SEQUENCE [LARGE SCALE GENOMIC DNA]</scope>
    <source>
        <strain evidence="2 3">MZ03-48</strain>
    </source>
</reference>
<dbReference type="AlphaFoldDB" id="A0A553YVY0"/>
<keyword evidence="3" id="KW-1185">Reference proteome</keyword>
<gene>
    <name evidence="2" type="ORF">FNZ23_23775</name>
</gene>
<dbReference type="OrthoDB" id="4023799at2"/>
<feature type="transmembrane region" description="Helical" evidence="1">
    <location>
        <begin position="195"/>
        <end position="215"/>
    </location>
</feature>
<evidence type="ECO:0008006" key="4">
    <source>
        <dbReference type="Google" id="ProtNLM"/>
    </source>
</evidence>
<dbReference type="RefSeq" id="WP_143942260.1">
    <property type="nucleotide sequence ID" value="NZ_VKLS01000405.1"/>
</dbReference>
<feature type="transmembrane region" description="Helical" evidence="1">
    <location>
        <begin position="368"/>
        <end position="393"/>
    </location>
</feature>
<sequence>MAIAFLSLVAAISYRRLTGGPRSFHAVSTAEFLAPGTESEKSLRSPSMVPLSLPSRRGVQCRVIGWYVGFFTVVVTLIALAAGSPERPELLQRLHDAGAEFTEVVVEKVGEVERHDPSRGKDFYAATVVVQLVPRTAAGAAVTATVRTDTPEPLAPGDKVTVLYAPSRPEIGAIAGDESRLGAFLRGDTMSPRGVWGYTGAWVIAIGFSVWGLWVRYGFRSFSRMREGDLAVRVRFMGTDHWRQGTANQRCLRLATSSSKAVHFLTYIAKREVPEGLEGQELWLCWDGRRGTGGHRFSPRRASAALVSDDGWVLHALIAVEEAEALVGEHVSIKAHAVTEANPSPVGAQASEAPEPPKRLFLWDPRSAWPRFVSAWALALSSLLFACGVALLSGDLSGTWRWLTGLGGVVVALALAHVLTMRESLLAFIAMNSGGGSCASEARGR</sequence>
<organism evidence="2 3">
    <name type="scientific">Streptomyces benahoarensis</name>
    <dbReference type="NCBI Taxonomy" id="2595054"/>
    <lineage>
        <taxon>Bacteria</taxon>
        <taxon>Bacillati</taxon>
        <taxon>Actinomycetota</taxon>
        <taxon>Actinomycetes</taxon>
        <taxon>Kitasatosporales</taxon>
        <taxon>Streptomycetaceae</taxon>
        <taxon>Streptomyces</taxon>
    </lineage>
</organism>
<evidence type="ECO:0000313" key="2">
    <source>
        <dbReference type="EMBL" id="TSB33378.1"/>
    </source>
</evidence>
<name>A0A553YVY0_9ACTN</name>
<keyword evidence="1" id="KW-1133">Transmembrane helix</keyword>
<proteinExistence type="predicted"/>
<dbReference type="EMBL" id="VKLS01000405">
    <property type="protein sequence ID" value="TSB33378.1"/>
    <property type="molecule type" value="Genomic_DNA"/>
</dbReference>
<dbReference type="Proteomes" id="UP000320888">
    <property type="component" value="Unassembled WGS sequence"/>
</dbReference>
<accession>A0A553YVY0</accession>
<feature type="transmembrane region" description="Helical" evidence="1">
    <location>
        <begin position="64"/>
        <end position="83"/>
    </location>
</feature>
<protein>
    <recommendedName>
        <fullName evidence="4">DUF3592 domain-containing protein</fullName>
    </recommendedName>
</protein>
<feature type="transmembrane region" description="Helical" evidence="1">
    <location>
        <begin position="399"/>
        <end position="419"/>
    </location>
</feature>